<dbReference type="AlphaFoldDB" id="A0A0G4EH12"/>
<dbReference type="InterPro" id="IPR012677">
    <property type="entry name" value="Nucleotide-bd_a/b_plait_sf"/>
</dbReference>
<evidence type="ECO:0000313" key="5">
    <source>
        <dbReference type="Proteomes" id="UP000041254"/>
    </source>
</evidence>
<feature type="compositionally biased region" description="Basic and acidic residues" evidence="2">
    <location>
        <begin position="19"/>
        <end position="81"/>
    </location>
</feature>
<evidence type="ECO:0000256" key="2">
    <source>
        <dbReference type="SAM" id="MobiDB-lite"/>
    </source>
</evidence>
<dbReference type="VEuPathDB" id="CryptoDB:Vbra_11692"/>
<dbReference type="Proteomes" id="UP000041254">
    <property type="component" value="Unassembled WGS sequence"/>
</dbReference>
<organism evidence="4 5">
    <name type="scientific">Vitrella brassicaformis (strain CCMP3155)</name>
    <dbReference type="NCBI Taxonomy" id="1169540"/>
    <lineage>
        <taxon>Eukaryota</taxon>
        <taxon>Sar</taxon>
        <taxon>Alveolata</taxon>
        <taxon>Colpodellida</taxon>
        <taxon>Vitrellaceae</taxon>
        <taxon>Vitrella</taxon>
    </lineage>
</organism>
<dbReference type="InParanoid" id="A0A0G4EH12"/>
<feature type="domain" description="RRM" evidence="3">
    <location>
        <begin position="88"/>
        <end position="168"/>
    </location>
</feature>
<proteinExistence type="predicted"/>
<sequence length="331" mass="39279">MNGELKEGLPGPGESSANLKEEMDTAQQDNRDEQDGHHPNEYGDRYDEKERGGADRYDEQERRDDDRDHDTDRGTARRREEEDNQDGNVLYVTNLHTRCDQSQLIKEFDRDFKDSITDTRVVLNPVTRESRGFAFISFTSPAEADRAMRHMNGVKIMGKEIKVEIARRSRPYERTPGTYKGPASASIKYDRYGRIKPEFADYEARISGGGGASVFPAPRIIQPPLEAYSYSRDRGYDRGYDRGGRYDTRRDDYWESARYREYDDRDRDRGRYREEDYYRGGYDRDRVSSRYYEYDDRRYSGGAARYDERDYRRYDDRMMRGRERSRSPRRY</sequence>
<dbReference type="SMART" id="SM00360">
    <property type="entry name" value="RRM"/>
    <property type="match status" value="1"/>
</dbReference>
<keyword evidence="5" id="KW-1185">Reference proteome</keyword>
<dbReference type="STRING" id="1169540.A0A0G4EH12"/>
<name>A0A0G4EH12_VITBC</name>
<dbReference type="OMA" id="HSGGRWE"/>
<evidence type="ECO:0000313" key="4">
    <source>
        <dbReference type="EMBL" id="CEL94758.1"/>
    </source>
</evidence>
<dbReference type="FunCoup" id="A0A0G4EH12">
    <property type="interactions" value="570"/>
</dbReference>
<dbReference type="Pfam" id="PF00076">
    <property type="entry name" value="RRM_1"/>
    <property type="match status" value="1"/>
</dbReference>
<dbReference type="PANTHER" id="PTHR48034">
    <property type="entry name" value="TRANSFORMER-2 SEX-DETERMINING PROTEIN-RELATED"/>
    <property type="match status" value="1"/>
</dbReference>
<evidence type="ECO:0000256" key="1">
    <source>
        <dbReference type="PROSITE-ProRule" id="PRU00176"/>
    </source>
</evidence>
<dbReference type="CDD" id="cd00590">
    <property type="entry name" value="RRM_SF"/>
    <property type="match status" value="1"/>
</dbReference>
<dbReference type="GO" id="GO:0003723">
    <property type="term" value="F:RNA binding"/>
    <property type="evidence" value="ECO:0007669"/>
    <property type="project" value="UniProtKB-UniRule"/>
</dbReference>
<dbReference type="InterPro" id="IPR035979">
    <property type="entry name" value="RBD_domain_sf"/>
</dbReference>
<accession>A0A0G4EH12</accession>
<dbReference type="SUPFAM" id="SSF54928">
    <property type="entry name" value="RNA-binding domain, RBD"/>
    <property type="match status" value="1"/>
</dbReference>
<keyword evidence="1" id="KW-0694">RNA-binding</keyword>
<dbReference type="EMBL" id="CDMY01000226">
    <property type="protein sequence ID" value="CEL94758.1"/>
    <property type="molecule type" value="Genomic_DNA"/>
</dbReference>
<protein>
    <recommendedName>
        <fullName evidence="3">RRM domain-containing protein</fullName>
    </recommendedName>
</protein>
<dbReference type="InterPro" id="IPR000504">
    <property type="entry name" value="RRM_dom"/>
</dbReference>
<dbReference type="InterPro" id="IPR050441">
    <property type="entry name" value="RBM"/>
</dbReference>
<dbReference type="Gene3D" id="3.30.70.330">
    <property type="match status" value="1"/>
</dbReference>
<dbReference type="PROSITE" id="PS50102">
    <property type="entry name" value="RRM"/>
    <property type="match status" value="1"/>
</dbReference>
<gene>
    <name evidence="4" type="ORF">Vbra_11692</name>
</gene>
<evidence type="ECO:0000259" key="3">
    <source>
        <dbReference type="PROSITE" id="PS50102"/>
    </source>
</evidence>
<dbReference type="OrthoDB" id="5970at2759"/>
<reference evidence="4 5" key="1">
    <citation type="submission" date="2014-11" db="EMBL/GenBank/DDBJ databases">
        <authorList>
            <person name="Zhu J."/>
            <person name="Qi W."/>
            <person name="Song R."/>
        </authorList>
    </citation>
    <scope>NUCLEOTIDE SEQUENCE [LARGE SCALE GENOMIC DNA]</scope>
</reference>
<feature type="region of interest" description="Disordered" evidence="2">
    <location>
        <begin position="1"/>
        <end position="85"/>
    </location>
</feature>